<feature type="signal peptide" evidence="1">
    <location>
        <begin position="1"/>
        <end position="32"/>
    </location>
</feature>
<dbReference type="Proteomes" id="UP000253495">
    <property type="component" value="Unassembled WGS sequence"/>
</dbReference>
<comment type="caution">
    <text evidence="2">The sequence shown here is derived from an EMBL/GenBank/DDBJ whole genome shotgun (WGS) entry which is preliminary data.</text>
</comment>
<dbReference type="Pfam" id="PF09056">
    <property type="entry name" value="Phospholip_A2_3"/>
    <property type="match status" value="1"/>
</dbReference>
<dbReference type="InterPro" id="IPR036444">
    <property type="entry name" value="PLipase_A2_dom_sf"/>
</dbReference>
<dbReference type="Gene3D" id="1.20.90.10">
    <property type="entry name" value="Phospholipase A2 domain"/>
    <property type="match status" value="1"/>
</dbReference>
<proteinExistence type="predicted"/>
<evidence type="ECO:0000313" key="3">
    <source>
        <dbReference type="Proteomes" id="UP000253495"/>
    </source>
</evidence>
<evidence type="ECO:0000313" key="2">
    <source>
        <dbReference type="EMBL" id="RCW43296.1"/>
    </source>
</evidence>
<protein>
    <submittedName>
        <fullName evidence="2">Phospholipase A2-like protein</fullName>
    </submittedName>
</protein>
<dbReference type="SUPFAM" id="SSF48619">
    <property type="entry name" value="Phospholipase A2, PLA2"/>
    <property type="match status" value="1"/>
</dbReference>
<keyword evidence="3" id="KW-1185">Reference proteome</keyword>
<evidence type="ECO:0000256" key="1">
    <source>
        <dbReference type="SAM" id="SignalP"/>
    </source>
</evidence>
<reference evidence="2 3" key="1">
    <citation type="submission" date="2018-07" db="EMBL/GenBank/DDBJ databases">
        <title>Genomic Encyclopedia of Type Strains, Phase III (KMG-III): the genomes of soil and plant-associated and newly described type strains.</title>
        <authorList>
            <person name="Whitman W."/>
        </authorList>
    </citation>
    <scope>NUCLEOTIDE SEQUENCE [LARGE SCALE GENOMIC DNA]</scope>
    <source>
        <strain evidence="2 3">CECT 8575</strain>
    </source>
</reference>
<dbReference type="InterPro" id="IPR015141">
    <property type="entry name" value="PLipase_A2_prok/fun"/>
</dbReference>
<keyword evidence="1" id="KW-0732">Signal</keyword>
<organism evidence="2 3">
    <name type="scientific">Halopolyspora algeriensis</name>
    <dbReference type="NCBI Taxonomy" id="1500506"/>
    <lineage>
        <taxon>Bacteria</taxon>
        <taxon>Bacillati</taxon>
        <taxon>Actinomycetota</taxon>
        <taxon>Actinomycetes</taxon>
        <taxon>Actinomycetes incertae sedis</taxon>
        <taxon>Halopolyspora</taxon>
    </lineage>
</organism>
<dbReference type="GO" id="GO:0006644">
    <property type="term" value="P:phospholipid metabolic process"/>
    <property type="evidence" value="ECO:0007669"/>
    <property type="project" value="InterPro"/>
</dbReference>
<dbReference type="GO" id="GO:0004623">
    <property type="term" value="F:phospholipase A2 activity"/>
    <property type="evidence" value="ECO:0007669"/>
    <property type="project" value="InterPro"/>
</dbReference>
<gene>
    <name evidence="2" type="ORF">DFQ14_107186</name>
</gene>
<sequence length="192" mass="21172">MPSMLGRRAGRGLPAIAAAALAMVLTAGTAHADLPDEELRRATDLYLFGTSLDEFAAIRADRPYDEQLDWSSDGCSWSPDEPLGHDFTRSCHRHDFGYRNYQDQGRFTEPNRLRIDDLFRADMYTQCDGDVTCQGVANVYYFAVRQFGDVATTTPEALARAHITTETAPSGEVVSLRATGRDGETVEFPVTG</sequence>
<name>A0A368VTI5_9ACTN</name>
<dbReference type="GO" id="GO:0050482">
    <property type="term" value="P:arachidonate secretion"/>
    <property type="evidence" value="ECO:0007669"/>
    <property type="project" value="InterPro"/>
</dbReference>
<accession>A0A368VTI5</accession>
<dbReference type="AlphaFoldDB" id="A0A368VTI5"/>
<feature type="chain" id="PRO_5016975849" evidence="1">
    <location>
        <begin position="33"/>
        <end position="192"/>
    </location>
</feature>
<dbReference type="EMBL" id="QPJC01000007">
    <property type="protein sequence ID" value="RCW43296.1"/>
    <property type="molecule type" value="Genomic_DNA"/>
</dbReference>